<reference evidence="2 3" key="1">
    <citation type="submission" date="2021-01" db="EMBL/GenBank/DDBJ databases">
        <title>Whole genome shotgun sequence of Plantactinospora endophytica NBRC 110450.</title>
        <authorList>
            <person name="Komaki H."/>
            <person name="Tamura T."/>
        </authorList>
    </citation>
    <scope>NUCLEOTIDE SEQUENCE [LARGE SCALE GENOMIC DNA]</scope>
    <source>
        <strain evidence="2 3">NBRC 110450</strain>
    </source>
</reference>
<evidence type="ECO:0000256" key="1">
    <source>
        <dbReference type="SAM" id="MobiDB-lite"/>
    </source>
</evidence>
<protein>
    <submittedName>
        <fullName evidence="2">Uncharacterized protein</fullName>
    </submittedName>
</protein>
<proteinExistence type="predicted"/>
<feature type="compositionally biased region" description="Basic and acidic residues" evidence="1">
    <location>
        <begin position="102"/>
        <end position="118"/>
    </location>
</feature>
<accession>A0ABQ4EB77</accession>
<gene>
    <name evidence="2" type="ORF">Pen02_68300</name>
</gene>
<feature type="region of interest" description="Disordered" evidence="1">
    <location>
        <begin position="43"/>
        <end position="89"/>
    </location>
</feature>
<evidence type="ECO:0000313" key="2">
    <source>
        <dbReference type="EMBL" id="GIG91894.1"/>
    </source>
</evidence>
<dbReference type="Proteomes" id="UP000646749">
    <property type="component" value="Unassembled WGS sequence"/>
</dbReference>
<name>A0ABQ4EB77_9ACTN</name>
<evidence type="ECO:0000313" key="3">
    <source>
        <dbReference type="Proteomes" id="UP000646749"/>
    </source>
</evidence>
<sequence>MSSVALVRPVWWIACRSVRFVTALVLMGLLLGAGAARAGLPGPAVAGSDPRPAAARSTVQDPRADLAEVPVTAPALRTGPDPTADERSRAVDWPVDAIDKRSGAVERPLDANDERSRAVDGTAGAADEPPAVVVQRPSVVLEESAATDDRPEPVGSVPPTVLVRADLFGGEPDRPVVGSMAGAWPAGNAYARVVGPRAPPLG</sequence>
<comment type="caution">
    <text evidence="2">The sequence shown here is derived from an EMBL/GenBank/DDBJ whole genome shotgun (WGS) entry which is preliminary data.</text>
</comment>
<keyword evidence="3" id="KW-1185">Reference proteome</keyword>
<organism evidence="2 3">
    <name type="scientific">Plantactinospora endophytica</name>
    <dbReference type="NCBI Taxonomy" id="673535"/>
    <lineage>
        <taxon>Bacteria</taxon>
        <taxon>Bacillati</taxon>
        <taxon>Actinomycetota</taxon>
        <taxon>Actinomycetes</taxon>
        <taxon>Micromonosporales</taxon>
        <taxon>Micromonosporaceae</taxon>
        <taxon>Plantactinospora</taxon>
    </lineage>
</organism>
<dbReference type="EMBL" id="BONW01000041">
    <property type="protein sequence ID" value="GIG91894.1"/>
    <property type="molecule type" value="Genomic_DNA"/>
</dbReference>
<feature type="region of interest" description="Disordered" evidence="1">
    <location>
        <begin position="102"/>
        <end position="128"/>
    </location>
</feature>